<organism evidence="2">
    <name type="scientific">Rhipicephalus appendiculatus</name>
    <name type="common">Brown ear tick</name>
    <dbReference type="NCBI Taxonomy" id="34631"/>
    <lineage>
        <taxon>Eukaryota</taxon>
        <taxon>Metazoa</taxon>
        <taxon>Ecdysozoa</taxon>
        <taxon>Arthropoda</taxon>
        <taxon>Chelicerata</taxon>
        <taxon>Arachnida</taxon>
        <taxon>Acari</taxon>
        <taxon>Parasitiformes</taxon>
        <taxon>Ixodida</taxon>
        <taxon>Ixodoidea</taxon>
        <taxon>Ixodidae</taxon>
        <taxon>Rhipicephalinae</taxon>
        <taxon>Rhipicephalus</taxon>
        <taxon>Rhipicephalus</taxon>
    </lineage>
</organism>
<reference evidence="2" key="1">
    <citation type="journal article" date="2016" name="Ticks Tick Borne Dis.">
        <title>De novo assembly and annotation of the salivary gland transcriptome of Rhipicephalus appendiculatus male and female ticks during blood feeding.</title>
        <authorList>
            <person name="de Castro M.H."/>
            <person name="de Klerk D."/>
            <person name="Pienaar R."/>
            <person name="Latif A.A."/>
            <person name="Rees D.J."/>
            <person name="Mans B.J."/>
        </authorList>
    </citation>
    <scope>NUCLEOTIDE SEQUENCE</scope>
    <source>
        <tissue evidence="2">Salivary glands</tissue>
    </source>
</reference>
<protein>
    <recommendedName>
        <fullName evidence="3">Microplusin</fullName>
    </recommendedName>
</protein>
<proteinExistence type="predicted"/>
<feature type="chain" id="PRO_5007286040" description="Microplusin" evidence="1">
    <location>
        <begin position="20"/>
        <end position="124"/>
    </location>
</feature>
<evidence type="ECO:0000313" key="2">
    <source>
        <dbReference type="EMBL" id="JAP82140.1"/>
    </source>
</evidence>
<feature type="signal peptide" evidence="1">
    <location>
        <begin position="1"/>
        <end position="19"/>
    </location>
</feature>
<dbReference type="AlphaFoldDB" id="A0A131YUH8"/>
<dbReference type="EMBL" id="GEDV01006417">
    <property type="protein sequence ID" value="JAP82140.1"/>
    <property type="molecule type" value="Transcribed_RNA"/>
</dbReference>
<sequence length="124" mass="14225">MRSIVATLILAVVALRTAGQQRDEELPFDDLMATICRKYENVADRKDAITCVGDRMEIELEAIVTECLQRQYRFGKISAQTFDMLCNDDSRKMDRVYDCVDDQADSQGGRDWTLDEVTKYVQLC</sequence>
<evidence type="ECO:0000256" key="1">
    <source>
        <dbReference type="SAM" id="SignalP"/>
    </source>
</evidence>
<name>A0A131YUH8_RHIAP</name>
<accession>A0A131YUH8</accession>
<evidence type="ECO:0008006" key="3">
    <source>
        <dbReference type="Google" id="ProtNLM"/>
    </source>
</evidence>
<keyword evidence="1" id="KW-0732">Signal</keyword>